<keyword evidence="5" id="KW-0862">Zinc</keyword>
<keyword evidence="2 5" id="KW-0545">Nucleotide biosynthesis</keyword>
<dbReference type="AlphaFoldDB" id="A0A7C5US95"/>
<dbReference type="GO" id="GO:0008270">
    <property type="term" value="F:zinc ion binding"/>
    <property type="evidence" value="ECO:0007669"/>
    <property type="project" value="UniProtKB-UniRule"/>
</dbReference>
<feature type="domain" description="Adenylate kinase active site lid" evidence="8">
    <location>
        <begin position="327"/>
        <end position="362"/>
    </location>
</feature>
<feature type="binding site" evidence="5">
    <location>
        <position position="149"/>
    </location>
    <ligand>
        <name>AMP</name>
        <dbReference type="ChEBI" id="CHEBI:456215"/>
    </ligand>
</feature>
<comment type="function">
    <text evidence="5">Catalyzes the reversible transfer of the terminal phosphate group between ATP and AMP. Plays an important role in cellular energy homeostasis and in adenine nucleotide metabolism.</text>
</comment>
<feature type="binding site" evidence="5">
    <location>
        <position position="350"/>
    </location>
    <ligand>
        <name>Zn(2+)</name>
        <dbReference type="ChEBI" id="CHEBI:29105"/>
        <note>structural</note>
    </ligand>
</feature>
<evidence type="ECO:0000256" key="4">
    <source>
        <dbReference type="ARBA" id="ARBA00022777"/>
    </source>
</evidence>
<dbReference type="GO" id="GO:0004017">
    <property type="term" value="F:AMP kinase activity"/>
    <property type="evidence" value="ECO:0007669"/>
    <property type="project" value="UniProtKB-UniRule"/>
</dbReference>
<comment type="catalytic activity">
    <reaction evidence="5 7">
        <text>AMP + ATP = 2 ADP</text>
        <dbReference type="Rhea" id="RHEA:12973"/>
        <dbReference type="ChEBI" id="CHEBI:30616"/>
        <dbReference type="ChEBI" id="CHEBI:456215"/>
        <dbReference type="ChEBI" id="CHEBI:456216"/>
        <dbReference type="EC" id="2.7.4.3"/>
    </reaction>
</comment>
<feature type="binding site" evidence="5">
    <location>
        <position position="177"/>
    </location>
    <ligand>
        <name>ATP</name>
        <dbReference type="ChEBI" id="CHEBI:30616"/>
    </ligand>
</feature>
<accession>A0A7C5US95</accession>
<keyword evidence="1 5" id="KW-0808">Transferase</keyword>
<evidence type="ECO:0000313" key="9">
    <source>
        <dbReference type="EMBL" id="HHR91929.1"/>
    </source>
</evidence>
<feature type="binding site" evidence="5">
    <location>
        <begin position="57"/>
        <end position="59"/>
    </location>
    <ligand>
        <name>AMP</name>
        <dbReference type="ChEBI" id="CHEBI:456215"/>
    </ligand>
</feature>
<dbReference type="Gene3D" id="3.40.50.300">
    <property type="entry name" value="P-loop containing nucleotide triphosphate hydrolases"/>
    <property type="match status" value="2"/>
</dbReference>
<keyword evidence="5 7" id="KW-0067">ATP-binding</keyword>
<name>A0A7C5US95_UNCC3</name>
<comment type="pathway">
    <text evidence="5">Purine metabolism; AMP biosynthesis via salvage pathway; AMP from ADP: step 1/1.</text>
</comment>
<dbReference type="Pfam" id="PF00406">
    <property type="entry name" value="ADK"/>
    <property type="match status" value="2"/>
</dbReference>
<comment type="caution">
    <text evidence="5">Lacks conserved residue(s) required for the propagation of feature annotation.</text>
</comment>
<keyword evidence="4 5" id="KW-0418">Kinase</keyword>
<dbReference type="GO" id="GO:0005524">
    <property type="term" value="F:ATP binding"/>
    <property type="evidence" value="ECO:0007669"/>
    <property type="project" value="UniProtKB-UniRule"/>
</dbReference>
<dbReference type="PRINTS" id="PR00094">
    <property type="entry name" value="ADENYLTKNASE"/>
</dbReference>
<reference evidence="9" key="1">
    <citation type="journal article" date="2020" name="mSystems">
        <title>Genome- and Community-Level Interaction Insights into Carbon Utilization and Element Cycling Functions of Hydrothermarchaeota in Hydrothermal Sediment.</title>
        <authorList>
            <person name="Zhou Z."/>
            <person name="Liu Y."/>
            <person name="Xu W."/>
            <person name="Pan J."/>
            <person name="Luo Z.H."/>
            <person name="Li M."/>
        </authorList>
    </citation>
    <scope>NUCLEOTIDE SEQUENCE [LARGE SCALE GENOMIC DNA]</scope>
    <source>
        <strain evidence="9">SpSt-1042</strain>
    </source>
</reference>
<feature type="binding site" evidence="5">
    <location>
        <begin position="85"/>
        <end position="88"/>
    </location>
    <ligand>
        <name>AMP</name>
        <dbReference type="ChEBI" id="CHEBI:456215"/>
    </ligand>
</feature>
<dbReference type="PANTHER" id="PTHR23359">
    <property type="entry name" value="NUCLEOTIDE KINASE"/>
    <property type="match status" value="1"/>
</dbReference>
<protein>
    <recommendedName>
        <fullName evidence="5 7">Adenylate kinase</fullName>
        <shortName evidence="5">AK</shortName>
        <ecNumber evidence="5 7">2.7.4.3</ecNumber>
    </recommendedName>
    <alternativeName>
        <fullName evidence="5">ATP-AMP transphosphorylase</fullName>
    </alternativeName>
    <alternativeName>
        <fullName evidence="5">ATP:AMP phosphotransferase</fullName>
    </alternativeName>
    <alternativeName>
        <fullName evidence="5">Adenylate monophosphate kinase</fullName>
    </alternativeName>
</protein>
<feature type="binding site" evidence="5">
    <location>
        <position position="36"/>
    </location>
    <ligand>
        <name>AMP</name>
        <dbReference type="ChEBI" id="CHEBI:456215"/>
    </ligand>
</feature>
<feature type="binding site" evidence="5">
    <location>
        <position position="327"/>
    </location>
    <ligand>
        <name>ATP</name>
        <dbReference type="ChEBI" id="CHEBI:30616"/>
    </ligand>
</feature>
<feature type="region of interest" description="LID" evidence="5">
    <location>
        <begin position="326"/>
        <end position="363"/>
    </location>
</feature>
<keyword evidence="5" id="KW-0963">Cytoplasm</keyword>
<organism evidence="9">
    <name type="scientific">candidate division CPR3 bacterium</name>
    <dbReference type="NCBI Taxonomy" id="2268181"/>
    <lineage>
        <taxon>Bacteria</taxon>
        <taxon>Bacteria division CPR3</taxon>
    </lineage>
</organism>
<feature type="binding site" evidence="5">
    <location>
        <begin position="10"/>
        <end position="15"/>
    </location>
    <ligand>
        <name>ATP</name>
        <dbReference type="ChEBI" id="CHEBI:30616"/>
    </ligand>
</feature>
<dbReference type="SUPFAM" id="SSF57774">
    <property type="entry name" value="Microbial and mitochondrial ADK, insert 'zinc finger' domain"/>
    <property type="match status" value="1"/>
</dbReference>
<comment type="subunit">
    <text evidence="5 7">Monomer.</text>
</comment>
<evidence type="ECO:0000259" key="8">
    <source>
        <dbReference type="Pfam" id="PF05191"/>
    </source>
</evidence>
<dbReference type="UniPathway" id="UPA00588">
    <property type="reaction ID" value="UER00649"/>
</dbReference>
<feature type="binding site" evidence="5">
    <location>
        <position position="333"/>
    </location>
    <ligand>
        <name>Zn(2+)</name>
        <dbReference type="ChEBI" id="CHEBI:29105"/>
        <note>structural</note>
    </ligand>
</feature>
<feature type="binding site" evidence="5">
    <location>
        <position position="138"/>
    </location>
    <ligand>
        <name>AMP</name>
        <dbReference type="ChEBI" id="CHEBI:456215"/>
    </ligand>
</feature>
<feature type="binding site" evidence="5">
    <location>
        <position position="371"/>
    </location>
    <ligand>
        <name>AMP</name>
        <dbReference type="ChEBI" id="CHEBI:456215"/>
    </ligand>
</feature>
<evidence type="ECO:0000256" key="2">
    <source>
        <dbReference type="ARBA" id="ARBA00022727"/>
    </source>
</evidence>
<feature type="binding site" evidence="5">
    <location>
        <position position="229"/>
    </location>
    <ligand>
        <name>AMP</name>
        <dbReference type="ChEBI" id="CHEBI:456215"/>
    </ligand>
</feature>
<dbReference type="InterPro" id="IPR027417">
    <property type="entry name" value="P-loop_NTPase"/>
</dbReference>
<dbReference type="InterPro" id="IPR036193">
    <property type="entry name" value="ADK_active_lid_dom_sf"/>
</dbReference>
<dbReference type="GO" id="GO:0005737">
    <property type="term" value="C:cytoplasm"/>
    <property type="evidence" value="ECO:0007669"/>
    <property type="project" value="UniProtKB-SubCell"/>
</dbReference>
<sequence>MIFSLIGPPASGKTTNSILLGERLKIPVIHIGDLLRQKLSSPSRSSENIKSIMKKGGLVSSSLIKRLIFSWIRKNDIENGFIFDGFPRRFKDVNLLHNEILPKIDICSLPFVGVFNLDISLREAVKRVSIRSRVKGERVDDKLDITKKRYDIYIKNIEKIKNFYSSSLRWFSIPGEREVSDIQKTLESLIGEQKKFRESQIILILGAAGSGKDTQAQMLSSFGYDIFSSGEAFRKEIAKKTKLGKLIKEKYINKGKLVPDIYHKDVIYKQIAEILDKGKKIVLTGVVRTLKQAKILDEYLAHRGDVVKNVILLDVPRKMLIERLSLRMVCPKCGFNYNLKYLPPKKPGICDRDGTKLVRREDETREAVNVRLKEQFYDVIKPILSYYKNTKRLHIVDGRFTPDKVFKLVRKALEI</sequence>
<comment type="subcellular location">
    <subcellularLocation>
        <location evidence="5 7">Cytoplasm</location>
    </subcellularLocation>
</comment>
<feature type="binding site" evidence="5">
    <location>
        <position position="353"/>
    </location>
    <ligand>
        <name>Zn(2+)</name>
        <dbReference type="ChEBI" id="CHEBI:29105"/>
        <note>structural</note>
    </ligand>
</feature>
<feature type="binding site" evidence="5">
    <location>
        <position position="360"/>
    </location>
    <ligand>
        <name>AMP</name>
        <dbReference type="ChEBI" id="CHEBI:456215"/>
    </ligand>
</feature>
<dbReference type="HAMAP" id="MF_00235">
    <property type="entry name" value="Adenylate_kinase_Adk"/>
    <property type="match status" value="2"/>
</dbReference>
<gene>
    <name evidence="5" type="primary">adk</name>
    <name evidence="9" type="ORF">ENL96_00230</name>
</gene>
<feature type="binding site" evidence="5">
    <location>
        <begin position="256"/>
        <end position="258"/>
    </location>
    <ligand>
        <name>AMP</name>
        <dbReference type="ChEBI" id="CHEBI:456215"/>
    </ligand>
</feature>
<keyword evidence="5" id="KW-0479">Metal-binding</keyword>
<comment type="domain">
    <text evidence="5">Consists of three domains, a large central CORE domain and two small peripheral domains, NMPbind and LID, which undergo movements during catalysis. The LID domain closes over the site of phosphoryl transfer upon ATP binding. Assembling and dissambling the active center during each catalytic cycle provides an effective means to prevent ATP hydrolysis. Some bacteria have evolved a zinc-coordinating structure that stabilizes the LID domain.</text>
</comment>
<dbReference type="Pfam" id="PF05191">
    <property type="entry name" value="ADK_lid"/>
    <property type="match status" value="1"/>
</dbReference>
<dbReference type="GO" id="GO:0044209">
    <property type="term" value="P:AMP salvage"/>
    <property type="evidence" value="ECO:0007669"/>
    <property type="project" value="UniProtKB-UniRule"/>
</dbReference>
<proteinExistence type="inferred from homology"/>
<evidence type="ECO:0000256" key="5">
    <source>
        <dbReference type="HAMAP-Rule" id="MF_00235"/>
    </source>
</evidence>
<feature type="binding site" evidence="5">
    <location>
        <position position="400"/>
    </location>
    <ligand>
        <name>ATP</name>
        <dbReference type="ChEBI" id="CHEBI:30616"/>
    </ligand>
</feature>
<comment type="similarity">
    <text evidence="5 6">Belongs to the adenylate kinase family.</text>
</comment>
<feature type="binding site" evidence="5">
    <location>
        <position position="131"/>
    </location>
    <ligand>
        <name>ATP</name>
        <dbReference type="ChEBI" id="CHEBI:30616"/>
    </ligand>
</feature>
<evidence type="ECO:0000256" key="1">
    <source>
        <dbReference type="ARBA" id="ARBA00022679"/>
    </source>
</evidence>
<evidence type="ECO:0000256" key="3">
    <source>
        <dbReference type="ARBA" id="ARBA00022741"/>
    </source>
</evidence>
<feature type="binding site" evidence="5">
    <location>
        <position position="292"/>
    </location>
    <ligand>
        <name>AMP</name>
        <dbReference type="ChEBI" id="CHEBI:456215"/>
    </ligand>
</feature>
<keyword evidence="3 5" id="KW-0547">Nucleotide-binding</keyword>
<dbReference type="SUPFAM" id="SSF52540">
    <property type="entry name" value="P-loop containing nucleoside triphosphate hydrolases"/>
    <property type="match status" value="2"/>
</dbReference>
<dbReference type="CDD" id="cd01428">
    <property type="entry name" value="ADK"/>
    <property type="match status" value="2"/>
</dbReference>
<feature type="binding site" evidence="5">
    <location>
        <position position="234"/>
    </location>
    <ligand>
        <name>AMP</name>
        <dbReference type="ChEBI" id="CHEBI:456215"/>
    </ligand>
</feature>
<dbReference type="EC" id="2.7.4.3" evidence="5 7"/>
<evidence type="ECO:0000256" key="7">
    <source>
        <dbReference type="RuleBase" id="RU003331"/>
    </source>
</evidence>
<feature type="binding site" evidence="5">
    <location>
        <position position="330"/>
    </location>
    <ligand>
        <name>Zn(2+)</name>
        <dbReference type="ChEBI" id="CHEBI:29105"/>
        <note>structural</note>
    </ligand>
</feature>
<comment type="caution">
    <text evidence="9">The sequence shown here is derived from an EMBL/GenBank/DDBJ whole genome shotgun (WGS) entry which is preliminary data.</text>
</comment>
<dbReference type="EMBL" id="DRVY01000011">
    <property type="protein sequence ID" value="HHR91929.1"/>
    <property type="molecule type" value="Genomic_DNA"/>
</dbReference>
<dbReference type="InterPro" id="IPR007862">
    <property type="entry name" value="Adenylate_kinase_lid-dom"/>
</dbReference>
<dbReference type="InterPro" id="IPR000850">
    <property type="entry name" value="Adenylat/UMP-CMP_kin"/>
</dbReference>
<evidence type="ECO:0000256" key="6">
    <source>
        <dbReference type="RuleBase" id="RU003330"/>
    </source>
</evidence>
<feature type="region of interest" description="NMP" evidence="5">
    <location>
        <begin position="30"/>
        <end position="59"/>
    </location>
</feature>